<dbReference type="EMBL" id="MN739114">
    <property type="protein sequence ID" value="QHS89605.1"/>
    <property type="molecule type" value="Genomic_DNA"/>
</dbReference>
<sequence>MRCKKIIEINLPINDVENAYSDNSENMILALFNSRWSGICYSGVYIIQATKVLRSGLIKVNKATTKCSCSVSIIVECDTIQYERLEIIVAKISDIDAEGNIFAKSDYAIIIINSATEYFKYVKKGDIVPILVENVEYSPYKKNITILGLPFIPLFINEVYEVIADSNMTEIDEDKIIEDIKNITLSLNEAREKNKNMARKFDNLLIQNPSSEKGDILKKIQEVIQIDIGNTINLSPLMRYNGVFGILQTHYTRIQCTRPILINLLVAKYRTDVNNIIALLEGFDEENYNKIGRVWDNYTKFVKMLTPDKTIGPSKISKRKK</sequence>
<proteinExistence type="predicted"/>
<protein>
    <submittedName>
        <fullName evidence="2">Uncharacterized protein</fullName>
    </submittedName>
</protein>
<dbReference type="AlphaFoldDB" id="A0A6C0BBG6"/>
<keyword evidence="1" id="KW-0175">Coiled coil</keyword>
<organism evidence="2">
    <name type="scientific">viral metagenome</name>
    <dbReference type="NCBI Taxonomy" id="1070528"/>
    <lineage>
        <taxon>unclassified sequences</taxon>
        <taxon>metagenomes</taxon>
        <taxon>organismal metagenomes</taxon>
    </lineage>
</organism>
<evidence type="ECO:0000256" key="1">
    <source>
        <dbReference type="SAM" id="Coils"/>
    </source>
</evidence>
<feature type="coiled-coil region" evidence="1">
    <location>
        <begin position="180"/>
        <end position="207"/>
    </location>
</feature>
<name>A0A6C0BBG6_9ZZZZ</name>
<evidence type="ECO:0000313" key="2">
    <source>
        <dbReference type="EMBL" id="QHS89605.1"/>
    </source>
</evidence>
<reference evidence="2" key="1">
    <citation type="journal article" date="2020" name="Nature">
        <title>Giant virus diversity and host interactions through global metagenomics.</title>
        <authorList>
            <person name="Schulz F."/>
            <person name="Roux S."/>
            <person name="Paez-Espino D."/>
            <person name="Jungbluth S."/>
            <person name="Walsh D.A."/>
            <person name="Denef V.J."/>
            <person name="McMahon K.D."/>
            <person name="Konstantinidis K.T."/>
            <person name="Eloe-Fadrosh E.A."/>
            <person name="Kyrpides N.C."/>
            <person name="Woyke T."/>
        </authorList>
    </citation>
    <scope>NUCLEOTIDE SEQUENCE</scope>
    <source>
        <strain evidence="2">GVMAG-M-3300010160-26</strain>
    </source>
</reference>
<accession>A0A6C0BBG6</accession>